<reference evidence="9 10" key="1">
    <citation type="submission" date="2013-09" db="EMBL/GenBank/DDBJ databases">
        <authorList>
            <person name="Zeng Z."/>
            <person name="Chen C."/>
        </authorList>
    </citation>
    <scope>NUCLEOTIDE SEQUENCE [LARGE SCALE GENOMIC DNA]</scope>
    <source>
        <strain evidence="9 10">WB 3.3-2</strain>
    </source>
</reference>
<dbReference type="SUPFAM" id="SSF75005">
    <property type="entry name" value="Arabinanase/levansucrase/invertase"/>
    <property type="match status" value="1"/>
</dbReference>
<keyword evidence="3 6" id="KW-0326">Glycosidase</keyword>
<feature type="domain" description="Beta-xylosidase C-terminal Concanavalin A-like" evidence="8">
    <location>
        <begin position="327"/>
        <end position="519"/>
    </location>
</feature>
<accession>A0A0A2M956</accession>
<dbReference type="Pfam" id="PF17851">
    <property type="entry name" value="GH43_C2"/>
    <property type="match status" value="1"/>
</dbReference>
<dbReference type="GO" id="GO:0004553">
    <property type="term" value="F:hydrolase activity, hydrolyzing O-glycosyl compounds"/>
    <property type="evidence" value="ECO:0007669"/>
    <property type="project" value="InterPro"/>
</dbReference>
<evidence type="ECO:0000256" key="6">
    <source>
        <dbReference type="RuleBase" id="RU361187"/>
    </source>
</evidence>
<dbReference type="Gene3D" id="2.115.10.20">
    <property type="entry name" value="Glycosyl hydrolase domain, family 43"/>
    <property type="match status" value="1"/>
</dbReference>
<dbReference type="OrthoDB" id="9801455at2"/>
<dbReference type="CDD" id="cd18617">
    <property type="entry name" value="GH43_XynB-like"/>
    <property type="match status" value="1"/>
</dbReference>
<dbReference type="eggNOG" id="COG3507">
    <property type="taxonomic scope" value="Bacteria"/>
</dbReference>
<feature type="site" description="Important for catalytic activity, responsible for pKa modulation of the active site Glu and correct orientation of both the proton donor and substrate" evidence="5">
    <location>
        <position position="140"/>
    </location>
</feature>
<evidence type="ECO:0000256" key="1">
    <source>
        <dbReference type="ARBA" id="ARBA00009865"/>
    </source>
</evidence>
<evidence type="ECO:0000256" key="5">
    <source>
        <dbReference type="PIRSR" id="PIRSR606710-2"/>
    </source>
</evidence>
<organism evidence="9 10">
    <name type="scientific">Flavobacterium rivuli WB 3.3-2 = DSM 21788</name>
    <dbReference type="NCBI Taxonomy" id="1121895"/>
    <lineage>
        <taxon>Bacteria</taxon>
        <taxon>Pseudomonadati</taxon>
        <taxon>Bacteroidota</taxon>
        <taxon>Flavobacteriia</taxon>
        <taxon>Flavobacteriales</taxon>
        <taxon>Flavobacteriaceae</taxon>
        <taxon>Flavobacterium</taxon>
    </lineage>
</organism>
<dbReference type="Pfam" id="PF04616">
    <property type="entry name" value="Glyco_hydro_43"/>
    <property type="match status" value="1"/>
</dbReference>
<evidence type="ECO:0000313" key="10">
    <source>
        <dbReference type="Proteomes" id="UP000030152"/>
    </source>
</evidence>
<keyword evidence="2 6" id="KW-0378">Hydrolase</keyword>
<gene>
    <name evidence="9" type="ORF">Q765_19455</name>
</gene>
<dbReference type="Proteomes" id="UP000030152">
    <property type="component" value="Unassembled WGS sequence"/>
</dbReference>
<dbReference type="InterPro" id="IPR023296">
    <property type="entry name" value="Glyco_hydro_beta-prop_sf"/>
</dbReference>
<dbReference type="InterPro" id="IPR041542">
    <property type="entry name" value="GH43_C2"/>
</dbReference>
<dbReference type="InterPro" id="IPR051795">
    <property type="entry name" value="Glycosyl_Hydrlase_43"/>
</dbReference>
<dbReference type="PANTHER" id="PTHR42812">
    <property type="entry name" value="BETA-XYLOSIDASE"/>
    <property type="match status" value="1"/>
</dbReference>
<name>A0A0A2M956_9FLAO</name>
<proteinExistence type="inferred from homology"/>
<dbReference type="PANTHER" id="PTHR42812:SF12">
    <property type="entry name" value="BETA-XYLOSIDASE-RELATED"/>
    <property type="match status" value="1"/>
</dbReference>
<sequence>MKKITLFILFINLSLLNSYAQGYKNPIIPGFHPDPSVCRVGDDYYLVTSSFEFFPGVPLFHSKDLINWEQIGHCLTRPSQLPLQKAGSSAGIYAPTIRYNDGVFYMITTNVSDKGNFIVHTKDPRGEWSDPIWLEQKGIDPSLYFEDGKCYLTTNPDNTIYLSEINPITGKQLTPSKALWGGTGGRYPESPHLYKKDGWYYLMISEGGTEYGHKVTIARSKNIDGPYDSNPSNPILTHANVGTQMNPIQGTGHADFVQTNDGSWWMVCLGFRPQSALNHMLGRETFLAPVRWDKNAWPVVNGNGTIDLNMDVSTLPLQPIKNPVISNNFKDAKLGTEWNYLRNPYIQNYSLTEKKGSLRLKATQVKLDDIDSPTFIGRRQEHINFKATASLNLFDAQEGDASGITVYMNNKSHYDLVLKQAAGDKRVLVVTYRMGDLNHTAAEITVPNCKVYLQVTGSNDYYSFAYSTDGKKFEPISKMNVGYISSETAGGFTGIYLGLFATSKNQLSKAYADFDQFNYIGNQ</sequence>
<dbReference type="STRING" id="1121895.GCA_000378485_03930"/>
<evidence type="ECO:0000313" key="9">
    <source>
        <dbReference type="EMBL" id="KGO84835.1"/>
    </source>
</evidence>
<evidence type="ECO:0000259" key="8">
    <source>
        <dbReference type="Pfam" id="PF17851"/>
    </source>
</evidence>
<comment type="similarity">
    <text evidence="1 6">Belongs to the glycosyl hydrolase 43 family.</text>
</comment>
<evidence type="ECO:0000256" key="3">
    <source>
        <dbReference type="ARBA" id="ARBA00023295"/>
    </source>
</evidence>
<evidence type="ECO:0000256" key="7">
    <source>
        <dbReference type="SAM" id="SignalP"/>
    </source>
</evidence>
<dbReference type="EMBL" id="JRLX01000034">
    <property type="protein sequence ID" value="KGO84835.1"/>
    <property type="molecule type" value="Genomic_DNA"/>
</dbReference>
<dbReference type="SUPFAM" id="SSF49899">
    <property type="entry name" value="Concanavalin A-like lectins/glucanases"/>
    <property type="match status" value="1"/>
</dbReference>
<dbReference type="RefSeq" id="WP_020215108.1">
    <property type="nucleotide sequence ID" value="NZ_JRLX01000034.1"/>
</dbReference>
<feature type="active site" description="Proton donor" evidence="4">
    <location>
        <position position="189"/>
    </location>
</feature>
<dbReference type="InterPro" id="IPR013320">
    <property type="entry name" value="ConA-like_dom_sf"/>
</dbReference>
<evidence type="ECO:0000256" key="4">
    <source>
        <dbReference type="PIRSR" id="PIRSR606710-1"/>
    </source>
</evidence>
<comment type="caution">
    <text evidence="9">The sequence shown here is derived from an EMBL/GenBank/DDBJ whole genome shotgun (WGS) entry which is preliminary data.</text>
</comment>
<protein>
    <submittedName>
        <fullName evidence="9">Alpha-N-arabinofuranosidase</fullName>
    </submittedName>
</protein>
<keyword evidence="7" id="KW-0732">Signal</keyword>
<feature type="signal peptide" evidence="7">
    <location>
        <begin position="1"/>
        <end position="20"/>
    </location>
</feature>
<dbReference type="AlphaFoldDB" id="A0A0A2M956"/>
<evidence type="ECO:0000256" key="2">
    <source>
        <dbReference type="ARBA" id="ARBA00022801"/>
    </source>
</evidence>
<feature type="active site" description="Proton acceptor" evidence="4">
    <location>
        <position position="34"/>
    </location>
</feature>
<feature type="chain" id="PRO_5002002885" evidence="7">
    <location>
        <begin position="21"/>
        <end position="523"/>
    </location>
</feature>
<keyword evidence="10" id="KW-1185">Reference proteome</keyword>
<dbReference type="InterPro" id="IPR006710">
    <property type="entry name" value="Glyco_hydro_43"/>
</dbReference>
<dbReference type="GO" id="GO:0005975">
    <property type="term" value="P:carbohydrate metabolic process"/>
    <property type="evidence" value="ECO:0007669"/>
    <property type="project" value="InterPro"/>
</dbReference>
<dbReference type="Gene3D" id="2.60.120.200">
    <property type="match status" value="1"/>
</dbReference>